<evidence type="ECO:0000256" key="1">
    <source>
        <dbReference type="SAM" id="MobiDB-lite"/>
    </source>
</evidence>
<evidence type="ECO:0000259" key="2">
    <source>
        <dbReference type="PROSITE" id="PS51065"/>
    </source>
</evidence>
<dbReference type="InterPro" id="IPR037962">
    <property type="entry name" value="Neuralized"/>
</dbReference>
<dbReference type="EMBL" id="JAZDUA010000466">
    <property type="protein sequence ID" value="KAK7792173.1"/>
    <property type="molecule type" value="Genomic_DNA"/>
</dbReference>
<feature type="region of interest" description="Disordered" evidence="1">
    <location>
        <begin position="1325"/>
        <end position="1344"/>
    </location>
</feature>
<comment type="caution">
    <text evidence="3">The sequence shown here is derived from an EMBL/GenBank/DDBJ whole genome shotgun (WGS) entry which is preliminary data.</text>
</comment>
<keyword evidence="4" id="KW-1185">Reference proteome</keyword>
<dbReference type="GO" id="GO:0061630">
    <property type="term" value="F:ubiquitin protein ligase activity"/>
    <property type="evidence" value="ECO:0007669"/>
    <property type="project" value="TreeGrafter"/>
</dbReference>
<feature type="domain" description="NHR" evidence="2">
    <location>
        <begin position="10"/>
        <end position="174"/>
    </location>
</feature>
<evidence type="ECO:0000313" key="3">
    <source>
        <dbReference type="EMBL" id="KAK7792173.1"/>
    </source>
</evidence>
<reference evidence="3 4" key="1">
    <citation type="submission" date="2024-03" db="EMBL/GenBank/DDBJ databases">
        <title>The genome assembly and annotation of the cricket Gryllus longicercus Weissman &amp; Gray.</title>
        <authorList>
            <person name="Szrajer S."/>
            <person name="Gray D."/>
            <person name="Ylla G."/>
        </authorList>
    </citation>
    <scope>NUCLEOTIDE SEQUENCE [LARGE SCALE GENOMIC DNA]</scope>
    <source>
        <strain evidence="3">DAG 2021-001</strain>
        <tissue evidence="3">Whole body minus gut</tissue>
    </source>
</reference>
<feature type="compositionally biased region" description="Polar residues" evidence="1">
    <location>
        <begin position="1328"/>
        <end position="1344"/>
    </location>
</feature>
<gene>
    <name evidence="3" type="ORF">R5R35_005131</name>
</gene>
<dbReference type="Pfam" id="PF07177">
    <property type="entry name" value="Neuralized"/>
    <property type="match status" value="6"/>
</dbReference>
<evidence type="ECO:0000313" key="4">
    <source>
        <dbReference type="Proteomes" id="UP001378592"/>
    </source>
</evidence>
<dbReference type="PANTHER" id="PTHR12429">
    <property type="entry name" value="NEURALIZED"/>
    <property type="match status" value="1"/>
</dbReference>
<dbReference type="InterPro" id="IPR006573">
    <property type="entry name" value="NHR_dom"/>
</dbReference>
<feature type="domain" description="NHR" evidence="2">
    <location>
        <begin position="231"/>
        <end position="398"/>
    </location>
</feature>
<dbReference type="Gene3D" id="2.60.120.920">
    <property type="match status" value="6"/>
</dbReference>
<organism evidence="3 4">
    <name type="scientific">Gryllus longicercus</name>
    <dbReference type="NCBI Taxonomy" id="2509291"/>
    <lineage>
        <taxon>Eukaryota</taxon>
        <taxon>Metazoa</taxon>
        <taxon>Ecdysozoa</taxon>
        <taxon>Arthropoda</taxon>
        <taxon>Hexapoda</taxon>
        <taxon>Insecta</taxon>
        <taxon>Pterygota</taxon>
        <taxon>Neoptera</taxon>
        <taxon>Polyneoptera</taxon>
        <taxon>Orthoptera</taxon>
        <taxon>Ensifera</taxon>
        <taxon>Gryllidea</taxon>
        <taxon>Grylloidea</taxon>
        <taxon>Gryllidae</taxon>
        <taxon>Gryllinae</taxon>
        <taxon>Gryllus</taxon>
    </lineage>
</organism>
<dbReference type="InterPro" id="IPR043136">
    <property type="entry name" value="B30.2/SPRY_sf"/>
</dbReference>
<dbReference type="FunFam" id="2.60.120.920:FF:000001">
    <property type="entry name" value="neuralized-like protein 4 isoform X1"/>
    <property type="match status" value="5"/>
</dbReference>
<protein>
    <recommendedName>
        <fullName evidence="2">NHR domain-containing protein</fullName>
    </recommendedName>
</protein>
<accession>A0AAN9Z122</accession>
<dbReference type="CDD" id="cd12887">
    <property type="entry name" value="SPRY_NHR_like"/>
    <property type="match status" value="6"/>
</dbReference>
<feature type="domain" description="NHR" evidence="2">
    <location>
        <begin position="1110"/>
        <end position="1273"/>
    </location>
</feature>
<dbReference type="PROSITE" id="PS51065">
    <property type="entry name" value="NHR"/>
    <property type="match status" value="6"/>
</dbReference>
<dbReference type="FunFam" id="2.60.120.920:FF:000014">
    <property type="entry name" value="neuralized-like protein 4 isoform X2"/>
    <property type="match status" value="1"/>
</dbReference>
<dbReference type="InterPro" id="IPR013320">
    <property type="entry name" value="ConA-like_dom_sf"/>
</dbReference>
<dbReference type="Proteomes" id="UP001378592">
    <property type="component" value="Unassembled WGS sequence"/>
</dbReference>
<dbReference type="SMART" id="SM00588">
    <property type="entry name" value="NEUZ"/>
    <property type="match status" value="6"/>
</dbReference>
<feature type="domain" description="NHR" evidence="2">
    <location>
        <begin position="621"/>
        <end position="787"/>
    </location>
</feature>
<feature type="domain" description="NHR" evidence="2">
    <location>
        <begin position="819"/>
        <end position="986"/>
    </location>
</feature>
<name>A0AAN9Z122_9ORTH</name>
<sequence length="1653" mass="180256">MVGARESTMAAMFHRRCGERVTLTNGNRTAVRNFSEFNYGLVLSSEPLVDNQLFEVRIDRKINSWSGSIEIGVTACDPESLELPSSATDLRDGSWIMSGSSILKDGRSVVEVYGTDLDKLGEGDRIGVMRTAEGELEFFVNGISQGTAAEDIPSRVFAVVDMYGKCAQVSVIDPDTPGETDVPCTGGSESEGEINNDHTMTAITNLVTNLNVNMNVNHSLQHGCHSNESERLQFHERCGSLVKLSCNNRTAERRRPLDEFNNGVVMTHRPLRDNELFEIRIDRLVDKWSGSIEVGITTHNPTALEFPATMTNMRSGTTMMSGCGILTNGKGTRREYGEFNLDELREGDRIGMMRKSNGNLHYFINGLDQGVAATKVPACVWGVVDLYGMTVKVTIVDRDEREEQNLITRRNTALRDHPVIHGLHDLPDDDFIDRLMFHTNCGTHAAVINNCRTAHRPNAMDDFNNGVVLTNRPLKPNELFEVRLDKMVTKWAGSIEIGVTTHNPTELEYPSTMTNVRSGTWMMTGNGVMHNGTTVIDEYGQNLDRLQVGDRVGVMRKENGTLHFFVNGLDQGAAASNIPDRVYGVIDLYGQAAQATIVDSLDCYSPDTVNSSLSNATIYSDLRFHHVHGKNARVFNNGLTASRPRAFAEFNDAIVISNRALREGEMFEVVIEKMVDRWSGSIEAGVTAIRPEDLDFPSTMTDINHDTWMLSGSAVMQDGITLRNGYSCDLDALVTGTRIGMMRHDDGTLHYYIDGVDQGAACGGVPPHVYAVVDLYGQCAQVCITQTDRRENPAPSENVCQPVSLLPAGNTNSHAAEVTHRFSSCYGKNAILLSCYTVATRVRNYSHALVFSNAPLDADEVFEVSIQEMAPQWSGTLHIGVTTLQVSDNYPAGSLPGTIAGLTADSWYLTGNEVRKNSMILKVNYSPSLEWLTTGDRVGVRRGADGSLSFLLNGEDMGVAATNIPKRVFAVVDLYGSTLTVRVTSVRLGTGRDGSSGEDGEGAAAMLESLRSSKLHDSLEMLLDATTPTQQPSRTLDSSEALAELLNTKPPEVQPDELTENNSNLLPLPAATVTTTATAATTSTTLTNQQSVTSTASQHMSVVEAPPRIAFEFHENHGRNVQLGENRTTAKRIASYNQGLVMSSHPLPRDHIFQVRIDSLNPRWVSSILCGVTCQSPNKMHFPVTALGFKKNSWIICSDCVFHNGVKVKGRYGPNLDTLQASSLVGILVDCKSQLHLYVNGIDQGIAATEIPPECYAVIDLYGQCEEVTIISPGEDIHLNLSQAQCCMREAALGQGMAMLAEFESLSEKADLECDEKEKLSGLGSDEIITSNPSGFSQDSSMPTISVATSTNPSANDVVNGQLKSSQTALSPSVSNISSSNVNGDSNTVSNAIAESVSNMTTAQIPLSLPTPVTTPGQMSCGTAPCTPSSASHTTVNKNCEYQNTCLRFKNILGLPDGFFNSDYNVCYCETCYKLRGDEAYTHKGDPPVEYGVPFGWCRFSLRPPPGAEVPSDKWHVAFYGTKLGDIRRILDHGELLLPGELGLERSIFKKDKSKEDDSDGSQLLFSPSIKYAMSTTFPNKNEFMDPKTKKHYKAFAAFQILVQPGSYKIGPPSIAGIAKPVDPHIDHDASEWVTKERGATVLSALLIKLDGL</sequence>
<dbReference type="PANTHER" id="PTHR12429:SF14">
    <property type="entry name" value="NEURALIZED-LIKE PROTEIN 4"/>
    <property type="match status" value="1"/>
</dbReference>
<proteinExistence type="predicted"/>
<dbReference type="SUPFAM" id="SSF49899">
    <property type="entry name" value="Concanavalin A-like lectins/glucanases"/>
    <property type="match status" value="4"/>
</dbReference>
<feature type="domain" description="NHR" evidence="2">
    <location>
        <begin position="434"/>
        <end position="600"/>
    </location>
</feature>